<dbReference type="InterPro" id="IPR036465">
    <property type="entry name" value="vWFA_dom_sf"/>
</dbReference>
<evidence type="ECO:0000259" key="3">
    <source>
        <dbReference type="SMART" id="SM00327"/>
    </source>
</evidence>
<gene>
    <name evidence="4" type="ORF">AWC05_28620</name>
</gene>
<keyword evidence="2" id="KW-1133">Transmembrane helix</keyword>
<name>A0A1X1TZV8_MYCFL</name>
<dbReference type="InterPro" id="IPR002035">
    <property type="entry name" value="VWF_A"/>
</dbReference>
<evidence type="ECO:0000256" key="1">
    <source>
        <dbReference type="SAM" id="MobiDB-lite"/>
    </source>
</evidence>
<feature type="transmembrane region" description="Helical" evidence="2">
    <location>
        <begin position="145"/>
        <end position="169"/>
    </location>
</feature>
<evidence type="ECO:0000256" key="2">
    <source>
        <dbReference type="SAM" id="Phobius"/>
    </source>
</evidence>
<dbReference type="Gene3D" id="3.40.50.410">
    <property type="entry name" value="von Willebrand factor, type A domain"/>
    <property type="match status" value="1"/>
</dbReference>
<feature type="compositionally biased region" description="Basic and acidic residues" evidence="1">
    <location>
        <begin position="124"/>
        <end position="134"/>
    </location>
</feature>
<feature type="compositionally biased region" description="Acidic residues" evidence="1">
    <location>
        <begin position="67"/>
        <end position="86"/>
    </location>
</feature>
<evidence type="ECO:0000313" key="4">
    <source>
        <dbReference type="EMBL" id="ORV50130.1"/>
    </source>
</evidence>
<organism evidence="4 5">
    <name type="scientific">Mycobacterium florentinum</name>
    <dbReference type="NCBI Taxonomy" id="292462"/>
    <lineage>
        <taxon>Bacteria</taxon>
        <taxon>Bacillati</taxon>
        <taxon>Actinomycetota</taxon>
        <taxon>Actinomycetes</taxon>
        <taxon>Mycobacteriales</taxon>
        <taxon>Mycobacteriaceae</taxon>
        <taxon>Mycobacterium</taxon>
        <taxon>Mycobacterium simiae complex</taxon>
    </lineage>
</organism>
<feature type="compositionally biased region" description="Basic and acidic residues" evidence="1">
    <location>
        <begin position="24"/>
        <end position="42"/>
    </location>
</feature>
<dbReference type="RefSeq" id="WP_085224298.1">
    <property type="nucleotide sequence ID" value="NZ_AP022576.1"/>
</dbReference>
<feature type="region of interest" description="Disordered" evidence="1">
    <location>
        <begin position="100"/>
        <end position="140"/>
    </location>
</feature>
<comment type="caution">
    <text evidence="4">The sequence shown here is derived from an EMBL/GenBank/DDBJ whole genome shotgun (WGS) entry which is preliminary data.</text>
</comment>
<dbReference type="Proteomes" id="UP000193010">
    <property type="component" value="Unassembled WGS sequence"/>
</dbReference>
<dbReference type="SMART" id="SM00327">
    <property type="entry name" value="VWA"/>
    <property type="match status" value="1"/>
</dbReference>
<keyword evidence="2" id="KW-0812">Transmembrane</keyword>
<keyword evidence="2" id="KW-0472">Membrane</keyword>
<keyword evidence="5" id="KW-1185">Reference proteome</keyword>
<dbReference type="AlphaFoldDB" id="A0A1X1TZV8"/>
<evidence type="ECO:0000313" key="5">
    <source>
        <dbReference type="Proteomes" id="UP000193010"/>
    </source>
</evidence>
<dbReference type="Pfam" id="PF13531">
    <property type="entry name" value="SBP_bac_11"/>
    <property type="match status" value="1"/>
</dbReference>
<dbReference type="SUPFAM" id="SSF53300">
    <property type="entry name" value="vWA-like"/>
    <property type="match status" value="1"/>
</dbReference>
<sequence>MGRHSMPGKSADEPSDGSATPKFTARDLVSRYQEERDKPDPRDIDEDDDYGDYSDSGDDTGGGEPQLADDDEYADDEYADEAFPAAEDDYAADTRFAEDDEYPDFPARPDSSGPAEPKPGLFESGHRVLGDWRGGHRSTGGRRGVSIGVIVALVAVIVVVGTVILWSFFGDALSHRSHTAAARCVGGKETVAVVVDPSIVDQVRPFAESYNSSAGPVGDHCMVVDIKPAGSDAVIAGFIGKWPAELGSQPALWIPGSSVSAARLSAAAGQKTISDSRSLVTSPVLLAVRPELQQALSNQNWGALPGLQTNPNSLAGLKLPTWGSLRLALPMSGNSDASYLAGEAVAAASAPPGAPATQGVAALRSLTSAQPKLADNSLTEAMNALLKPGDAATAPVHAVITTEQQVFERGQSVPDAKSTLATWLPQGPTPVADYPTVLLSGSWLSKEQASAASEFAHFMRKPEQLAKLAKAGFRVNGVKPPSSPVTSFAALSSTLSVGDDAMRATLADAMSAPSSGLAATIMLDQSMPGDEGGKTRLANVIAALQDRIKALPPTAILGLWTFDGHEGRSEVATGPLADPVNGQPRPAALAAALDKQYSSPGGAVSFTTLRMIYQDMQTNYRAGQSNSILLVTAGPHTDQSLDGPGLQNFIRTSADAAKPIAVNVIDFGADPDRATWEAVAQLSGGSYQNLATSASPDLATAISTFLS</sequence>
<reference evidence="4 5" key="1">
    <citation type="submission" date="2016-01" db="EMBL/GenBank/DDBJ databases">
        <title>The new phylogeny of the genus Mycobacterium.</title>
        <authorList>
            <person name="Tarcisio F."/>
            <person name="Conor M."/>
            <person name="Antonella G."/>
            <person name="Elisabetta G."/>
            <person name="Giulia F.S."/>
            <person name="Sara T."/>
            <person name="Anna F."/>
            <person name="Clotilde B."/>
            <person name="Roberto B."/>
            <person name="Veronica D.S."/>
            <person name="Fabio R."/>
            <person name="Monica P."/>
            <person name="Olivier J."/>
            <person name="Enrico T."/>
            <person name="Nicola S."/>
        </authorList>
    </citation>
    <scope>NUCLEOTIDE SEQUENCE [LARGE SCALE GENOMIC DNA]</scope>
    <source>
        <strain evidence="4 5">DSM 44852</strain>
    </source>
</reference>
<proteinExistence type="predicted"/>
<feature type="region of interest" description="Disordered" evidence="1">
    <location>
        <begin position="1"/>
        <end position="86"/>
    </location>
</feature>
<feature type="compositionally biased region" description="Acidic residues" evidence="1">
    <location>
        <begin position="43"/>
        <end position="58"/>
    </location>
</feature>
<feature type="domain" description="VWFA" evidence="3">
    <location>
        <begin position="516"/>
        <end position="707"/>
    </location>
</feature>
<protein>
    <recommendedName>
        <fullName evidence="3">VWFA domain-containing protein</fullName>
    </recommendedName>
</protein>
<dbReference type="EMBL" id="LQOV01000026">
    <property type="protein sequence ID" value="ORV50130.1"/>
    <property type="molecule type" value="Genomic_DNA"/>
</dbReference>
<dbReference type="STRING" id="292462.AWC05_28620"/>
<accession>A0A1X1TZV8</accession>